<keyword evidence="1" id="KW-0175">Coiled coil</keyword>
<dbReference type="Pfam" id="PF01527">
    <property type="entry name" value="HTH_Tnp_1"/>
    <property type="match status" value="1"/>
</dbReference>
<sequence>MRKYTEELKAHAVRSYREAYPKPSIRQHARDIGVNHEALRSWIRQAEADSGEREGDLVAKNRELKKRVADLERLNSLLRSASAYFASEIHQPRR</sequence>
<evidence type="ECO:0000256" key="1">
    <source>
        <dbReference type="SAM" id="Coils"/>
    </source>
</evidence>
<dbReference type="GO" id="GO:0004803">
    <property type="term" value="F:transposase activity"/>
    <property type="evidence" value="ECO:0007669"/>
    <property type="project" value="InterPro"/>
</dbReference>
<dbReference type="EMBL" id="JAAXOT010000015">
    <property type="protein sequence ID" value="NKY59399.1"/>
    <property type="molecule type" value="Genomic_DNA"/>
</dbReference>
<keyword evidence="3" id="KW-1185">Reference proteome</keyword>
<dbReference type="Gene3D" id="1.10.10.10">
    <property type="entry name" value="Winged helix-like DNA-binding domain superfamily/Winged helix DNA-binding domain"/>
    <property type="match status" value="1"/>
</dbReference>
<proteinExistence type="predicted"/>
<dbReference type="AlphaFoldDB" id="A0A846YR17"/>
<reference evidence="2 3" key="1">
    <citation type="submission" date="2020-04" db="EMBL/GenBank/DDBJ databases">
        <title>MicrobeNet Type strains.</title>
        <authorList>
            <person name="Nicholson A.C."/>
        </authorList>
    </citation>
    <scope>NUCLEOTIDE SEQUENCE [LARGE SCALE GENOMIC DNA]</scope>
    <source>
        <strain evidence="2 3">JCM 3332</strain>
    </source>
</reference>
<organism evidence="2 3">
    <name type="scientific">Nocardia flavorosea</name>
    <dbReference type="NCBI Taxonomy" id="53429"/>
    <lineage>
        <taxon>Bacteria</taxon>
        <taxon>Bacillati</taxon>
        <taxon>Actinomycetota</taxon>
        <taxon>Actinomycetes</taxon>
        <taxon>Mycobacteriales</taxon>
        <taxon>Nocardiaceae</taxon>
        <taxon>Nocardia</taxon>
    </lineage>
</organism>
<feature type="coiled-coil region" evidence="1">
    <location>
        <begin position="54"/>
        <end position="81"/>
    </location>
</feature>
<accession>A0A846YR17</accession>
<protein>
    <submittedName>
        <fullName evidence="2">Transposase</fullName>
    </submittedName>
</protein>
<dbReference type="InterPro" id="IPR036388">
    <property type="entry name" value="WH-like_DNA-bd_sf"/>
</dbReference>
<dbReference type="SUPFAM" id="SSF46689">
    <property type="entry name" value="Homeodomain-like"/>
    <property type="match status" value="1"/>
</dbReference>
<dbReference type="GO" id="GO:0006313">
    <property type="term" value="P:DNA transposition"/>
    <property type="evidence" value="ECO:0007669"/>
    <property type="project" value="InterPro"/>
</dbReference>
<name>A0A846YR17_9NOCA</name>
<comment type="caution">
    <text evidence="2">The sequence shown here is derived from an EMBL/GenBank/DDBJ whole genome shotgun (WGS) entry which is preliminary data.</text>
</comment>
<dbReference type="InterPro" id="IPR009057">
    <property type="entry name" value="Homeodomain-like_sf"/>
</dbReference>
<evidence type="ECO:0000313" key="3">
    <source>
        <dbReference type="Proteomes" id="UP000570678"/>
    </source>
</evidence>
<evidence type="ECO:0000313" key="2">
    <source>
        <dbReference type="EMBL" id="NKY59399.1"/>
    </source>
</evidence>
<gene>
    <name evidence="2" type="ORF">HGA15_25235</name>
</gene>
<dbReference type="RefSeq" id="WP_168433938.1">
    <property type="nucleotide sequence ID" value="NZ_JAAXOT010000015.1"/>
</dbReference>
<dbReference type="GO" id="GO:0003677">
    <property type="term" value="F:DNA binding"/>
    <property type="evidence" value="ECO:0007669"/>
    <property type="project" value="InterPro"/>
</dbReference>
<dbReference type="Proteomes" id="UP000570678">
    <property type="component" value="Unassembled WGS sequence"/>
</dbReference>
<dbReference type="InterPro" id="IPR002514">
    <property type="entry name" value="Transposase_8"/>
</dbReference>